<dbReference type="Pfam" id="PF08031">
    <property type="entry name" value="BBE"/>
    <property type="match status" value="1"/>
</dbReference>
<keyword evidence="2" id="KW-0560">Oxidoreductase</keyword>
<dbReference type="Gene3D" id="3.30.465.10">
    <property type="match status" value="2"/>
</dbReference>
<evidence type="ECO:0000259" key="4">
    <source>
        <dbReference type="PROSITE" id="PS51387"/>
    </source>
</evidence>
<dbReference type="InterPro" id="IPR013320">
    <property type="entry name" value="ConA-like_dom_sf"/>
</dbReference>
<dbReference type="PROSITE" id="PS51762">
    <property type="entry name" value="GH16_2"/>
    <property type="match status" value="1"/>
</dbReference>
<dbReference type="Pfam" id="PF01565">
    <property type="entry name" value="FAD_binding_4"/>
    <property type="match status" value="1"/>
</dbReference>
<dbReference type="Gene3D" id="2.60.120.200">
    <property type="match status" value="1"/>
</dbReference>
<dbReference type="InterPro" id="IPR012951">
    <property type="entry name" value="BBE"/>
</dbReference>
<protein>
    <submittedName>
        <fullName evidence="6">Uncharacterized protein</fullName>
    </submittedName>
</protein>
<dbReference type="SUPFAM" id="SSF56176">
    <property type="entry name" value="FAD-binding/transporter-associated domain-like"/>
    <property type="match status" value="1"/>
</dbReference>
<dbReference type="AlphaFoldDB" id="A0AAN7AAW5"/>
<dbReference type="InterPro" id="IPR050432">
    <property type="entry name" value="FAD-linked_Oxidoreductases_BP"/>
</dbReference>
<dbReference type="InterPro" id="IPR000757">
    <property type="entry name" value="Beta-glucanase-like"/>
</dbReference>
<proteinExistence type="inferred from homology"/>
<dbReference type="CDD" id="cd02182">
    <property type="entry name" value="GH16_Strep_laminarinase_like"/>
    <property type="match status" value="1"/>
</dbReference>
<organism evidence="6 7">
    <name type="scientific">Triangularia setosa</name>
    <dbReference type="NCBI Taxonomy" id="2587417"/>
    <lineage>
        <taxon>Eukaryota</taxon>
        <taxon>Fungi</taxon>
        <taxon>Dikarya</taxon>
        <taxon>Ascomycota</taxon>
        <taxon>Pezizomycotina</taxon>
        <taxon>Sordariomycetes</taxon>
        <taxon>Sordariomycetidae</taxon>
        <taxon>Sordariales</taxon>
        <taxon>Podosporaceae</taxon>
        <taxon>Triangularia</taxon>
    </lineage>
</organism>
<dbReference type="PANTHER" id="PTHR13878">
    <property type="entry name" value="GULONOLACTONE OXIDASE"/>
    <property type="match status" value="1"/>
</dbReference>
<feature type="signal peptide" evidence="3">
    <location>
        <begin position="1"/>
        <end position="18"/>
    </location>
</feature>
<evidence type="ECO:0000256" key="2">
    <source>
        <dbReference type="ARBA" id="ARBA00023002"/>
    </source>
</evidence>
<comment type="caution">
    <text evidence="6">The sequence shown here is derived from an EMBL/GenBank/DDBJ whole genome shotgun (WGS) entry which is preliminary data.</text>
</comment>
<evidence type="ECO:0000313" key="7">
    <source>
        <dbReference type="Proteomes" id="UP001302321"/>
    </source>
</evidence>
<keyword evidence="7" id="KW-1185">Reference proteome</keyword>
<dbReference type="PROSITE" id="PS51387">
    <property type="entry name" value="FAD_PCMH"/>
    <property type="match status" value="1"/>
</dbReference>
<feature type="domain" description="GH16" evidence="5">
    <location>
        <begin position="4"/>
        <end position="277"/>
    </location>
</feature>
<dbReference type="Proteomes" id="UP001302321">
    <property type="component" value="Unassembled WGS sequence"/>
</dbReference>
<evidence type="ECO:0000259" key="5">
    <source>
        <dbReference type="PROSITE" id="PS51762"/>
    </source>
</evidence>
<evidence type="ECO:0000256" key="3">
    <source>
        <dbReference type="SAM" id="SignalP"/>
    </source>
</evidence>
<dbReference type="SUPFAM" id="SSF49899">
    <property type="entry name" value="Concanavalin A-like lectins/glucanases"/>
    <property type="match status" value="1"/>
</dbReference>
<sequence length="854" mass="93730">MHLSPYLTLPLFPLLALAYQPPSYSGYSLLWADNFSGTSATLPSSSNWDIINRNIGVNNELQTYRADPKQIQLSGGQTLQIVPWRDDKLQWTSGRIESRYTFTPGAGRKTLVEAEIRFGGNDISQKQGIWPAFWLLGQSIRTGTGWPACGEVDIMETVNGLLTGYGTVHCHVYPGGACNEPTGRGGAINIPSQGWQKWRVIFDRTSSDWRGESITWYMNGQQFHQVRGDQISDAGVWASLAQKPLFFILNVAVGGDWPGYPNGNTADGYGSMMEESSATPNRLSPGACKVFPGDEDWPSPAAWDAFDKVLGGALIKTVPAAAVCYKNTGLYNAEKCSQVQANFSNAYFHEDDPTSNFFPLYQGRTCMPTSDPQSSNCTHGAFPVYAVNATNLQQIQLAINFARNTNIRLVIKNTGHCYLGKSTGAGALSIWTHHLNDIRFFGDLKVDGFTQGGKALKIAPGATVKQVYQAADKNDVSALGGICESVGYAGGYIAGGGHTPLSGLYGMAADQVLAIQLVTATGNFITASPSHNSDLYWALRGGGGGTFGVVTSLIIRVHPKLPVVTSTFSFGTSDTVSAETFWKGMRAYFELFIPFTDAGTYSWWALTNTNGNYIFSMNPFFAPNHTIESFNKLVKPWFNQLTELGIPFTPNTTQHEAYYPAYASTWGENVLLNSAGGMSVAGNWLLPRRNWENETKFEETFSVIKRHSESGKRLMGYHQAPRNRANVDNAVNNAFRETVCFLILSAAIDAKPLDITPDLINAASKEFREEVLARFRKVAPESEGGGAYLNEAHVDDPGWKRAFYGDHYERLLHIKQEWDPGHVFYATTAVGSEGWEVRDGDQGIQTQNGRLCRV</sequence>
<name>A0AAN7AAW5_9PEZI</name>
<feature type="domain" description="FAD-binding PCMH-type" evidence="4">
    <location>
        <begin position="379"/>
        <end position="560"/>
    </location>
</feature>
<dbReference type="InterPro" id="IPR016169">
    <property type="entry name" value="FAD-bd_PCMH_sub2"/>
</dbReference>
<dbReference type="PANTHER" id="PTHR13878:SF91">
    <property type="entry name" value="FAD BINDING DOMAIN PROTEIN (AFU_ORTHOLOGUE AFUA_6G12070)-RELATED"/>
    <property type="match status" value="1"/>
</dbReference>
<dbReference type="InterPro" id="IPR016166">
    <property type="entry name" value="FAD-bd_PCMH"/>
</dbReference>
<comment type="similarity">
    <text evidence="1">Belongs to the oxygen-dependent FAD-linked oxidoreductase family.</text>
</comment>
<evidence type="ECO:0000313" key="6">
    <source>
        <dbReference type="EMBL" id="KAK4180518.1"/>
    </source>
</evidence>
<reference evidence="6" key="1">
    <citation type="journal article" date="2023" name="Mol. Phylogenet. Evol.">
        <title>Genome-scale phylogeny and comparative genomics of the fungal order Sordariales.</title>
        <authorList>
            <person name="Hensen N."/>
            <person name="Bonometti L."/>
            <person name="Westerberg I."/>
            <person name="Brannstrom I.O."/>
            <person name="Guillou S."/>
            <person name="Cros-Aarteil S."/>
            <person name="Calhoun S."/>
            <person name="Haridas S."/>
            <person name="Kuo A."/>
            <person name="Mondo S."/>
            <person name="Pangilinan J."/>
            <person name="Riley R."/>
            <person name="LaButti K."/>
            <person name="Andreopoulos B."/>
            <person name="Lipzen A."/>
            <person name="Chen C."/>
            <person name="Yan M."/>
            <person name="Daum C."/>
            <person name="Ng V."/>
            <person name="Clum A."/>
            <person name="Steindorff A."/>
            <person name="Ohm R.A."/>
            <person name="Martin F."/>
            <person name="Silar P."/>
            <person name="Natvig D.O."/>
            <person name="Lalanne C."/>
            <person name="Gautier V."/>
            <person name="Ament-Velasquez S.L."/>
            <person name="Kruys A."/>
            <person name="Hutchinson M.I."/>
            <person name="Powell A.J."/>
            <person name="Barry K."/>
            <person name="Miller A.N."/>
            <person name="Grigoriev I.V."/>
            <person name="Debuchy R."/>
            <person name="Gladieux P."/>
            <person name="Hiltunen Thoren M."/>
            <person name="Johannesson H."/>
        </authorList>
    </citation>
    <scope>NUCLEOTIDE SEQUENCE</scope>
    <source>
        <strain evidence="6">CBS 892.96</strain>
    </source>
</reference>
<feature type="chain" id="PRO_5042985198" evidence="3">
    <location>
        <begin position="19"/>
        <end position="854"/>
    </location>
</feature>
<dbReference type="InterPro" id="IPR036318">
    <property type="entry name" value="FAD-bd_PCMH-like_sf"/>
</dbReference>
<evidence type="ECO:0000256" key="1">
    <source>
        <dbReference type="ARBA" id="ARBA00005466"/>
    </source>
</evidence>
<reference evidence="6" key="2">
    <citation type="submission" date="2023-05" db="EMBL/GenBank/DDBJ databases">
        <authorList>
            <consortium name="Lawrence Berkeley National Laboratory"/>
            <person name="Steindorff A."/>
            <person name="Hensen N."/>
            <person name="Bonometti L."/>
            <person name="Westerberg I."/>
            <person name="Brannstrom I.O."/>
            <person name="Guillou S."/>
            <person name="Cros-Aarteil S."/>
            <person name="Calhoun S."/>
            <person name="Haridas S."/>
            <person name="Kuo A."/>
            <person name="Mondo S."/>
            <person name="Pangilinan J."/>
            <person name="Riley R."/>
            <person name="Labutti K."/>
            <person name="Andreopoulos B."/>
            <person name="Lipzen A."/>
            <person name="Chen C."/>
            <person name="Yanf M."/>
            <person name="Daum C."/>
            <person name="Ng V."/>
            <person name="Clum A."/>
            <person name="Ohm R."/>
            <person name="Martin F."/>
            <person name="Silar P."/>
            <person name="Natvig D."/>
            <person name="Lalanne C."/>
            <person name="Gautier V."/>
            <person name="Ament-Velasquez S.L."/>
            <person name="Kruys A."/>
            <person name="Hutchinson M.I."/>
            <person name="Powell A.J."/>
            <person name="Barry K."/>
            <person name="Miller A.N."/>
            <person name="Grigoriev I.V."/>
            <person name="Debuchy R."/>
            <person name="Gladieux P."/>
            <person name="Thoren M.H."/>
            <person name="Johannesson H."/>
        </authorList>
    </citation>
    <scope>NUCLEOTIDE SEQUENCE</scope>
    <source>
        <strain evidence="6">CBS 892.96</strain>
    </source>
</reference>
<dbReference type="InterPro" id="IPR006094">
    <property type="entry name" value="Oxid_FAD_bind_N"/>
</dbReference>
<dbReference type="Pfam" id="PF00722">
    <property type="entry name" value="Glyco_hydro_16"/>
    <property type="match status" value="1"/>
</dbReference>
<accession>A0AAN7AAW5</accession>
<dbReference type="GO" id="GO:0005975">
    <property type="term" value="P:carbohydrate metabolic process"/>
    <property type="evidence" value="ECO:0007669"/>
    <property type="project" value="InterPro"/>
</dbReference>
<dbReference type="GO" id="GO:0071949">
    <property type="term" value="F:FAD binding"/>
    <property type="evidence" value="ECO:0007669"/>
    <property type="project" value="InterPro"/>
</dbReference>
<dbReference type="EMBL" id="MU866098">
    <property type="protein sequence ID" value="KAK4180518.1"/>
    <property type="molecule type" value="Genomic_DNA"/>
</dbReference>
<dbReference type="GO" id="GO:0016491">
    <property type="term" value="F:oxidoreductase activity"/>
    <property type="evidence" value="ECO:0007669"/>
    <property type="project" value="UniProtKB-KW"/>
</dbReference>
<keyword evidence="3" id="KW-0732">Signal</keyword>
<gene>
    <name evidence="6" type="ORF">QBC36DRAFT_286626</name>
</gene>
<dbReference type="GO" id="GO:0004553">
    <property type="term" value="F:hydrolase activity, hydrolyzing O-glycosyl compounds"/>
    <property type="evidence" value="ECO:0007669"/>
    <property type="project" value="InterPro"/>
</dbReference>